<dbReference type="PANTHER" id="PTHR15535">
    <property type="entry name" value="TRANSMEMBRANE PROTEIN 2-RELATED"/>
    <property type="match status" value="1"/>
</dbReference>
<evidence type="ECO:0000256" key="3">
    <source>
        <dbReference type="ARBA" id="ARBA00022801"/>
    </source>
</evidence>
<dbReference type="InterPro" id="IPR055401">
    <property type="entry name" value="CEMIP_beta-hel_dom"/>
</dbReference>
<dbReference type="AlphaFoldDB" id="A0AAN7U4A0"/>
<organism evidence="8 9">
    <name type="scientific">Dictyostelium firmibasis</name>
    <dbReference type="NCBI Taxonomy" id="79012"/>
    <lineage>
        <taxon>Eukaryota</taxon>
        <taxon>Amoebozoa</taxon>
        <taxon>Evosea</taxon>
        <taxon>Eumycetozoa</taxon>
        <taxon>Dictyostelia</taxon>
        <taxon>Dictyosteliales</taxon>
        <taxon>Dictyosteliaceae</taxon>
        <taxon>Dictyostelium</taxon>
    </lineage>
</organism>
<dbReference type="InterPro" id="IPR052252">
    <property type="entry name" value="CEMIP/CEMIP2"/>
</dbReference>
<evidence type="ECO:0000313" key="9">
    <source>
        <dbReference type="Proteomes" id="UP001344447"/>
    </source>
</evidence>
<comment type="similarity">
    <text evidence="1">Belongs to the CEMIP family.</text>
</comment>
<evidence type="ECO:0000313" key="8">
    <source>
        <dbReference type="EMBL" id="KAK5578400.1"/>
    </source>
</evidence>
<evidence type="ECO:0000256" key="5">
    <source>
        <dbReference type="ARBA" id="ARBA00023295"/>
    </source>
</evidence>
<dbReference type="Pfam" id="PF24606">
    <property type="entry name" value="CEMIP_beta-hel"/>
    <property type="match status" value="1"/>
</dbReference>
<proteinExistence type="inferred from homology"/>
<dbReference type="Pfam" id="PF24605">
    <property type="entry name" value="CEMIP_X"/>
    <property type="match status" value="1"/>
</dbReference>
<keyword evidence="2 6" id="KW-0732">Signal</keyword>
<keyword evidence="4" id="KW-0325">Glycoprotein</keyword>
<evidence type="ECO:0000256" key="4">
    <source>
        <dbReference type="ARBA" id="ARBA00023180"/>
    </source>
</evidence>
<feature type="chain" id="PRO_5042869601" description="G8 domain-containing protein" evidence="6">
    <location>
        <begin position="20"/>
        <end position="1107"/>
    </location>
</feature>
<feature type="signal peptide" evidence="6">
    <location>
        <begin position="1"/>
        <end position="19"/>
    </location>
</feature>
<reference evidence="8 9" key="1">
    <citation type="submission" date="2023-11" db="EMBL/GenBank/DDBJ databases">
        <title>Dfirmibasis_genome.</title>
        <authorList>
            <person name="Edelbroek B."/>
            <person name="Kjellin J."/>
            <person name="Jerlstrom-Hultqvist J."/>
            <person name="Soderbom F."/>
        </authorList>
    </citation>
    <scope>NUCLEOTIDE SEQUENCE [LARGE SCALE GENOMIC DNA]</scope>
    <source>
        <strain evidence="8 9">TNS-C-14</strain>
    </source>
</reference>
<protein>
    <recommendedName>
        <fullName evidence="7">G8 domain-containing protein</fullName>
    </recommendedName>
</protein>
<dbReference type="SMART" id="SM01225">
    <property type="entry name" value="G8"/>
    <property type="match status" value="1"/>
</dbReference>
<dbReference type="PANTHER" id="PTHR15535:SF29">
    <property type="entry name" value="PROTEIN DDB_G0287365"/>
    <property type="match status" value="1"/>
</dbReference>
<dbReference type="InterPro" id="IPR019316">
    <property type="entry name" value="G8_domain"/>
</dbReference>
<dbReference type="Pfam" id="PF10162">
    <property type="entry name" value="G8"/>
    <property type="match status" value="1"/>
</dbReference>
<feature type="domain" description="G8" evidence="7">
    <location>
        <begin position="49"/>
        <end position="176"/>
    </location>
</feature>
<keyword evidence="9" id="KW-1185">Reference proteome</keyword>
<dbReference type="EMBL" id="JAVFKY010000003">
    <property type="protein sequence ID" value="KAK5578400.1"/>
    <property type="molecule type" value="Genomic_DNA"/>
</dbReference>
<keyword evidence="3" id="KW-0378">Hydrolase</keyword>
<dbReference type="PROSITE" id="PS51484">
    <property type="entry name" value="G8"/>
    <property type="match status" value="1"/>
</dbReference>
<keyword evidence="5" id="KW-0326">Glycosidase</keyword>
<dbReference type="Proteomes" id="UP001344447">
    <property type="component" value="Unassembled WGS sequence"/>
</dbReference>
<evidence type="ECO:0000256" key="6">
    <source>
        <dbReference type="SAM" id="SignalP"/>
    </source>
</evidence>
<accession>A0AAN7U4A0</accession>
<comment type="caution">
    <text evidence="8">The sequence shown here is derived from an EMBL/GenBank/DDBJ whole genome shotgun (WGS) entry which is preliminary data.</text>
</comment>
<evidence type="ECO:0000259" key="7">
    <source>
        <dbReference type="PROSITE" id="PS51484"/>
    </source>
</evidence>
<name>A0AAN7U4A0_9MYCE</name>
<sequence length="1107" mass="125695">MNYLLIFLILLIISNNVKGGGVNNNNNSNNNIIKCPDEIEYLKKWSDFKSWSELKVPKKGDSINITTPILLDIKPPDLGIIRIFDKGILVWKHIKNLELRAKSILIYNGGQLIIGGEECKFKYKTTITLIGESIYTEPNQTINGKDYGQKVIGIDDGGTIELHGDVTKTTWTKLISTISPSTTTTTTTIITLFDNVSDWPIGSEVLITSTDYDMEQSEVNIIDNCLKCKPNQIKLKYPIKYLHWGSITKGVDERAEVALLSRNIKIQGELGKTCNNSEVVCDFFPFDSFGAHIMIQNGFKNAHFFGIELYNVGQPHVISRYPIHFHLCGRVDEIGGYSKPAYIKHCSVHKSFSRCYVIHGTDGLLVHDNIGFDSIGHCFMLCDGIEMDNTFSHNLGALTRHGLLFPHDRSCEMCTRIVPKDFNGDPTDCKECDAVSTFWISNPWNTLIDNVAAGSASTGIWYLFSDYPSGLSYERGVKEAIKPYLIPIKKFYNNKIHSCTTGLQIDGGVKLSNPSKTEPQQLNAMINARYRPRSNPKDFLSKPAPSIFNGAIIFKNKWRGGWARGGYLFLKNFKIADNAIGFTFASEGTLPNDQSVGQEMYNSLIVGESDNFGQQSNNIPFINGRTYPYGENGLMPIRGFEIYDGTITLNSIVFSSFNSINSKRNSSAIGFFRLNDWQISSETSLKNIKYINVEKEIHFEQTLMDGDKISTLRDLDGSTTNTSNSILVRNLLFFSTKNCFYKQQWDALICKEDTRQIYIHNEDTDSTNYLLLSNKLPQLGSTVVAIRDGIENQKLEQIGLPNHSPRNEFQFLVFKDHHYDFHFPNHPTPPSLRIQPMNWKQSEKVTIGICIGTSKGINITVFKTVNGTYGNTNNVQELYPTISKNLVSESTYYFHESTSMLYIMYYQYNSKTHYSYCPEKGCEELIIKLTGKNVGRVTGDCQSLTYGSSFTLFDEVVNRKFDNSFKMDKSIIYNSEYSYGGIAYLPYHPNSRSEIKFKCKHCIPSIGIKYFEMWVNGNKYSKQRISIQLLYSIGRRQFKSLPFNINENYFKKNSWLLVRIPFENLKNLLPKNHRSLISSFDGLSIINPLTSNQPSLFLDNIKLIYDN</sequence>
<dbReference type="GO" id="GO:0016798">
    <property type="term" value="F:hydrolase activity, acting on glycosyl bonds"/>
    <property type="evidence" value="ECO:0007669"/>
    <property type="project" value="UniProtKB-KW"/>
</dbReference>
<evidence type="ECO:0000256" key="2">
    <source>
        <dbReference type="ARBA" id="ARBA00022729"/>
    </source>
</evidence>
<evidence type="ECO:0000256" key="1">
    <source>
        <dbReference type="ARBA" id="ARBA00007586"/>
    </source>
</evidence>
<gene>
    <name evidence="8" type="ORF">RB653_008070</name>
</gene>
<dbReference type="InterPro" id="IPR055400">
    <property type="entry name" value="CEMIP_X"/>
</dbReference>